<evidence type="ECO:0000313" key="1">
    <source>
        <dbReference type="EMBL" id="WOJ88761.1"/>
    </source>
</evidence>
<sequence>MRVGETREDRIAVLEGVRPGEKVVTEGQLKLQPDARVRIDANARLDAPAVRPKE</sequence>
<organism evidence="1 2">
    <name type="scientific">Methylocapsa polymorpha</name>
    <dbReference type="NCBI Taxonomy" id="3080828"/>
    <lineage>
        <taxon>Bacteria</taxon>
        <taxon>Pseudomonadati</taxon>
        <taxon>Pseudomonadota</taxon>
        <taxon>Alphaproteobacteria</taxon>
        <taxon>Hyphomicrobiales</taxon>
        <taxon>Beijerinckiaceae</taxon>
        <taxon>Methylocapsa</taxon>
    </lineage>
</organism>
<dbReference type="Proteomes" id="UP001626536">
    <property type="component" value="Chromosome"/>
</dbReference>
<dbReference type="EMBL" id="CP136862">
    <property type="protein sequence ID" value="WOJ88761.1"/>
    <property type="molecule type" value="Genomic_DNA"/>
</dbReference>
<keyword evidence="2" id="KW-1185">Reference proteome</keyword>
<proteinExistence type="predicted"/>
<evidence type="ECO:0000313" key="2">
    <source>
        <dbReference type="Proteomes" id="UP001626536"/>
    </source>
</evidence>
<protein>
    <submittedName>
        <fullName evidence="1">Uncharacterized protein</fullName>
    </submittedName>
</protein>
<dbReference type="RefSeq" id="WP_407338198.1">
    <property type="nucleotide sequence ID" value="NZ_CP136862.1"/>
</dbReference>
<dbReference type="Gene3D" id="2.40.420.20">
    <property type="match status" value="1"/>
</dbReference>
<reference evidence="1 2" key="1">
    <citation type="submission" date="2023-10" db="EMBL/GenBank/DDBJ databases">
        <title>Novel methanotroph of the genus Methylocapsa from a subarctic wetland.</title>
        <authorList>
            <person name="Belova S.E."/>
            <person name="Oshkin I.Y."/>
            <person name="Miroshnikov K."/>
            <person name="Dedysh S.N."/>
        </authorList>
    </citation>
    <scope>NUCLEOTIDE SEQUENCE [LARGE SCALE GENOMIC DNA]</scope>
    <source>
        <strain evidence="1 2">RX1</strain>
    </source>
</reference>
<accession>A0ABZ0HPM2</accession>
<gene>
    <name evidence="1" type="ORF">RZS28_13185</name>
</gene>
<name>A0ABZ0HPM2_9HYPH</name>